<sequence length="305" mass="34291">MRGLQLIPYDTNINFVGIRRYVYSISIAIILLCGWSLAFKGLNYGIDFKGGFLLEVRTKDKADIASMRTQLETLKLGEVKLQEFGSDRDIMIRIEKQPGGEKTQAVALQKIKKQLGNELEYRRVETVGGKVSSDLVENGLWALGFALIGMLLYIWVRFEWHFGLCGILALAHDVIVVLGFYSLTGHEFKETAFIAILTTIGYSINDSVVIYDRIRDNLRKYKKMPIEELINQSTNETLSRTIITVATTAISLLALYLFGGSEISSFSLPILIGIVFGSYSSIFVSANLLLFFDIRKTMKEKEVIA</sequence>
<comment type="caution">
    <text evidence="11">The sequence shown here is derived from an EMBL/GenBank/DDBJ whole genome shotgun (WGS) entry which is preliminary data.</text>
</comment>
<dbReference type="HAMAP" id="MF_01464_B">
    <property type="entry name" value="SecF_B"/>
    <property type="match status" value="1"/>
</dbReference>
<feature type="transmembrane region" description="Helical" evidence="9">
    <location>
        <begin position="193"/>
        <end position="214"/>
    </location>
</feature>
<evidence type="ECO:0000256" key="4">
    <source>
        <dbReference type="ARBA" id="ARBA00022692"/>
    </source>
</evidence>
<keyword evidence="7 9" id="KW-0811">Translocation</keyword>
<evidence type="ECO:0000256" key="6">
    <source>
        <dbReference type="ARBA" id="ARBA00022989"/>
    </source>
</evidence>
<dbReference type="AlphaFoldDB" id="A0A8J7Q1G6"/>
<dbReference type="PRINTS" id="PR01755">
    <property type="entry name" value="SECFTRNLCASE"/>
</dbReference>
<dbReference type="Proteomes" id="UP000664414">
    <property type="component" value="Unassembled WGS sequence"/>
</dbReference>
<dbReference type="GO" id="GO:0065002">
    <property type="term" value="P:intracellular protein transmembrane transport"/>
    <property type="evidence" value="ECO:0007669"/>
    <property type="project" value="UniProtKB-UniRule"/>
</dbReference>
<dbReference type="PANTHER" id="PTHR30081:SF8">
    <property type="entry name" value="PROTEIN TRANSLOCASE SUBUNIT SECF"/>
    <property type="match status" value="1"/>
</dbReference>
<dbReference type="NCBIfam" id="TIGR00916">
    <property type="entry name" value="2A0604s01"/>
    <property type="match status" value="1"/>
</dbReference>
<keyword evidence="2 9" id="KW-0813">Transport</keyword>
<dbReference type="InterPro" id="IPR048634">
    <property type="entry name" value="SecD_SecF_C"/>
</dbReference>
<dbReference type="GO" id="GO:0005886">
    <property type="term" value="C:plasma membrane"/>
    <property type="evidence" value="ECO:0007669"/>
    <property type="project" value="UniProtKB-SubCell"/>
</dbReference>
<dbReference type="InterPro" id="IPR022646">
    <property type="entry name" value="SecD/SecF_CS"/>
</dbReference>
<dbReference type="EMBL" id="JAFKGL010000022">
    <property type="protein sequence ID" value="MBN9413388.1"/>
    <property type="molecule type" value="Genomic_DNA"/>
</dbReference>
<comment type="similarity">
    <text evidence="9">Belongs to the SecD/SecF family. SecF subfamily.</text>
</comment>
<dbReference type="NCBIfam" id="TIGR00966">
    <property type="entry name" value="transloc_SecF"/>
    <property type="match status" value="1"/>
</dbReference>
<organism evidence="11 12">
    <name type="scientific">Candidatus Paracaedimonas acanthamoebae</name>
    <dbReference type="NCBI Taxonomy" id="244581"/>
    <lineage>
        <taxon>Bacteria</taxon>
        <taxon>Pseudomonadati</taxon>
        <taxon>Pseudomonadota</taxon>
        <taxon>Alphaproteobacteria</taxon>
        <taxon>Holosporales</taxon>
        <taxon>Caedimonadaceae</taxon>
        <taxon>Candidatus Paracaedimonas</taxon>
    </lineage>
</organism>
<evidence type="ECO:0000256" key="8">
    <source>
        <dbReference type="ARBA" id="ARBA00023136"/>
    </source>
</evidence>
<evidence type="ECO:0000313" key="12">
    <source>
        <dbReference type="Proteomes" id="UP000664414"/>
    </source>
</evidence>
<keyword evidence="4 9" id="KW-0812">Transmembrane</keyword>
<dbReference type="InterPro" id="IPR055344">
    <property type="entry name" value="SecD_SecF_C_bact"/>
</dbReference>
<reference evidence="11" key="1">
    <citation type="submission" date="2021-02" db="EMBL/GenBank/DDBJ databases">
        <title>Thiocyanate and organic carbon inputs drive convergent selection for specific autotrophic Afipia and Thiobacillus strains within complex microbiomes.</title>
        <authorList>
            <person name="Huddy R.J."/>
            <person name="Sachdeva R."/>
            <person name="Kadzinga F."/>
            <person name="Kantor R.S."/>
            <person name="Harrison S.T.L."/>
            <person name="Banfield J.F."/>
        </authorList>
    </citation>
    <scope>NUCLEOTIDE SEQUENCE</scope>
    <source>
        <strain evidence="11">SCN18_10_11_15_R4_P_38_20</strain>
    </source>
</reference>
<proteinExistence type="inferred from homology"/>
<accession>A0A8J7Q1G6</accession>
<dbReference type="Pfam" id="PF02355">
    <property type="entry name" value="SecD_SecF_C"/>
    <property type="match status" value="1"/>
</dbReference>
<dbReference type="InterPro" id="IPR022813">
    <property type="entry name" value="SecD/SecF_arch_bac"/>
</dbReference>
<dbReference type="PANTHER" id="PTHR30081">
    <property type="entry name" value="PROTEIN-EXPORT MEMBRANE PROTEIN SEC"/>
    <property type="match status" value="1"/>
</dbReference>
<dbReference type="Gene3D" id="1.20.1640.10">
    <property type="entry name" value="Multidrug efflux transporter AcrB transmembrane domain"/>
    <property type="match status" value="1"/>
</dbReference>
<comment type="function">
    <text evidence="9">Part of the Sec protein translocase complex. Interacts with the SecYEG preprotein conducting channel. SecDF uses the proton motive force (PMF) to complete protein translocation after the ATP-dependent function of SecA.</text>
</comment>
<feature type="transmembrane region" description="Helical" evidence="9">
    <location>
        <begin position="139"/>
        <end position="156"/>
    </location>
</feature>
<dbReference type="SUPFAM" id="SSF82866">
    <property type="entry name" value="Multidrug efflux transporter AcrB transmembrane domain"/>
    <property type="match status" value="1"/>
</dbReference>
<comment type="subunit">
    <text evidence="9">Forms a complex with SecD. Part of the essential Sec protein translocation apparatus which comprises SecA, SecYEG and auxiliary proteins SecDF-YajC and YidC.</text>
</comment>
<feature type="transmembrane region" description="Helical" evidence="9">
    <location>
        <begin position="21"/>
        <end position="39"/>
    </location>
</feature>
<feature type="domain" description="Protein export membrane protein SecD/SecF C-terminal" evidence="10">
    <location>
        <begin position="109"/>
        <end position="292"/>
    </location>
</feature>
<feature type="transmembrane region" description="Helical" evidence="9">
    <location>
        <begin position="163"/>
        <end position="181"/>
    </location>
</feature>
<evidence type="ECO:0000256" key="3">
    <source>
        <dbReference type="ARBA" id="ARBA00022475"/>
    </source>
</evidence>
<evidence type="ECO:0000256" key="2">
    <source>
        <dbReference type="ARBA" id="ARBA00022448"/>
    </source>
</evidence>
<feature type="transmembrane region" description="Helical" evidence="9">
    <location>
        <begin position="238"/>
        <end position="258"/>
    </location>
</feature>
<keyword evidence="3 9" id="KW-1003">Cell membrane</keyword>
<evidence type="ECO:0000256" key="7">
    <source>
        <dbReference type="ARBA" id="ARBA00023010"/>
    </source>
</evidence>
<keyword evidence="8 9" id="KW-0472">Membrane</keyword>
<comment type="subcellular location">
    <subcellularLocation>
        <location evidence="1 9">Cell membrane</location>
        <topology evidence="1 9">Multi-pass membrane protein</topology>
    </subcellularLocation>
</comment>
<protein>
    <recommendedName>
        <fullName evidence="9">Protein-export membrane protein SecF</fullName>
    </recommendedName>
</protein>
<feature type="transmembrane region" description="Helical" evidence="9">
    <location>
        <begin position="270"/>
        <end position="292"/>
    </location>
</feature>
<dbReference type="InterPro" id="IPR022645">
    <property type="entry name" value="SecD/SecF_bac"/>
</dbReference>
<dbReference type="GO" id="GO:0043952">
    <property type="term" value="P:protein transport by the Sec complex"/>
    <property type="evidence" value="ECO:0007669"/>
    <property type="project" value="UniProtKB-UniRule"/>
</dbReference>
<dbReference type="GO" id="GO:0015450">
    <property type="term" value="F:protein-transporting ATPase activity"/>
    <property type="evidence" value="ECO:0007669"/>
    <property type="project" value="InterPro"/>
</dbReference>
<evidence type="ECO:0000256" key="1">
    <source>
        <dbReference type="ARBA" id="ARBA00004651"/>
    </source>
</evidence>
<name>A0A8J7Q1G6_9PROT</name>
<evidence type="ECO:0000259" key="10">
    <source>
        <dbReference type="Pfam" id="PF02355"/>
    </source>
</evidence>
<gene>
    <name evidence="9 11" type="primary">secF</name>
    <name evidence="11" type="ORF">J0H12_05650</name>
</gene>
<evidence type="ECO:0000256" key="5">
    <source>
        <dbReference type="ARBA" id="ARBA00022927"/>
    </source>
</evidence>
<evidence type="ECO:0000313" key="11">
    <source>
        <dbReference type="EMBL" id="MBN9413388.1"/>
    </source>
</evidence>
<evidence type="ECO:0000256" key="9">
    <source>
        <dbReference type="HAMAP-Rule" id="MF_01464"/>
    </source>
</evidence>
<keyword evidence="6 9" id="KW-1133">Transmembrane helix</keyword>
<dbReference type="InterPro" id="IPR005665">
    <property type="entry name" value="SecF_bac"/>
</dbReference>
<dbReference type="Pfam" id="PF07549">
    <property type="entry name" value="Sec_GG"/>
    <property type="match status" value="1"/>
</dbReference>
<keyword evidence="5 9" id="KW-0653">Protein transport</keyword>
<dbReference type="GO" id="GO:0006605">
    <property type="term" value="P:protein targeting"/>
    <property type="evidence" value="ECO:0007669"/>
    <property type="project" value="UniProtKB-UniRule"/>
</dbReference>